<comment type="function">
    <text evidence="1 9">May be involved in recombinational repair of damaged DNA.</text>
</comment>
<sequence>MLTELSVRDFTIIDEISIHFRDGLTVLTGETGAGKSIIIDAIQLLIGGRGSVEYVRHQCKKAEIEGLFIIEDEHHPVFSLSKQYGIEISEEQIVLERTITAKGRSICRINGKLVTLAILREIGSTLVDIHNQHETQSLMDSSYHIELLDNYNANTIRKAKEEYLILYHKLKKLKKRYKDLSENEQKIAHRLDLLEFQYHEIETADLQMNEDELLEKERYQLANSERIHQAILEAYNALYGENKGLDWLHIAQQALTDKQEYDPFIHEQAEKLSNFYYDIEELTYDLRNYTDNIMYNPERLNEIELRLDEINHLKKKYGPSVEAILDYMGKIEEEIEQIKYKDSHLSKLEHEMKELEKDAYLEAKHLHETRKHVAKLLTQEIHLAFKDLYLENAKFVISFQKEDQLKFYQKQIPLHENGFDQIQFLISTNPGEPVKELDKIASGGELSRVMLALKGIFAKQQQITSVIFDEVDTGVSGRVAQAMADKIYSISNQSQVLCITHLPQVAAMADAHLYIKKTEKNHRTVTIVKELEKTDKIDELSRMLTGSELTDTTVKHAKELIDIAKERKESTVV</sequence>
<evidence type="ECO:0000256" key="9">
    <source>
        <dbReference type="PIRNR" id="PIRNR003128"/>
    </source>
</evidence>
<dbReference type="NCBIfam" id="TIGR00634">
    <property type="entry name" value="recN"/>
    <property type="match status" value="1"/>
</dbReference>
<evidence type="ECO:0000256" key="10">
    <source>
        <dbReference type="SAM" id="Coils"/>
    </source>
</evidence>
<dbReference type="GO" id="GO:0006310">
    <property type="term" value="P:DNA recombination"/>
    <property type="evidence" value="ECO:0007669"/>
    <property type="project" value="InterPro"/>
</dbReference>
<dbReference type="PIRSF" id="PIRSF003128">
    <property type="entry name" value="RecN"/>
    <property type="match status" value="1"/>
</dbReference>
<evidence type="ECO:0000256" key="3">
    <source>
        <dbReference type="ARBA" id="ARBA00021315"/>
    </source>
</evidence>
<dbReference type="InterPro" id="IPR004604">
    <property type="entry name" value="DNA_recomb/repair_RecN"/>
</dbReference>
<keyword evidence="10" id="KW-0175">Coiled coil</keyword>
<evidence type="ECO:0000256" key="2">
    <source>
        <dbReference type="ARBA" id="ARBA00009441"/>
    </source>
</evidence>
<comment type="similarity">
    <text evidence="2 9">Belongs to the RecN family.</text>
</comment>
<dbReference type="GO" id="GO:0009432">
    <property type="term" value="P:SOS response"/>
    <property type="evidence" value="ECO:0007669"/>
    <property type="project" value="TreeGrafter"/>
</dbReference>
<dbReference type="OrthoDB" id="9806954at2"/>
<keyword evidence="5 9" id="KW-0227">DNA damage</keyword>
<proteinExistence type="inferred from homology"/>
<keyword evidence="4" id="KW-0547">Nucleotide-binding</keyword>
<reference evidence="12 13" key="1">
    <citation type="submission" date="2019-06" db="EMBL/GenBank/DDBJ databases">
        <title>Cerasibacillus sp. nov., isolated from maize field.</title>
        <authorList>
            <person name="Lin S.-Y."/>
            <person name="Tsai C.-F."/>
            <person name="Young C.-C."/>
        </authorList>
    </citation>
    <scope>NUCLEOTIDE SEQUENCE [LARGE SCALE GENOMIC DNA]</scope>
    <source>
        <strain evidence="12 13">CC-CFT480</strain>
    </source>
</reference>
<evidence type="ECO:0000259" key="11">
    <source>
        <dbReference type="Pfam" id="PF02463"/>
    </source>
</evidence>
<dbReference type="Pfam" id="PF02463">
    <property type="entry name" value="SMC_N"/>
    <property type="match status" value="1"/>
</dbReference>
<evidence type="ECO:0000256" key="1">
    <source>
        <dbReference type="ARBA" id="ARBA00003618"/>
    </source>
</evidence>
<dbReference type="InterPro" id="IPR003395">
    <property type="entry name" value="RecF/RecN/SMC_N"/>
</dbReference>
<protein>
    <recommendedName>
        <fullName evidence="3 9">DNA repair protein RecN</fullName>
    </recommendedName>
    <alternativeName>
        <fullName evidence="8 9">Recombination protein N</fullName>
    </alternativeName>
</protein>
<gene>
    <name evidence="12" type="primary">recN</name>
    <name evidence="12" type="ORF">FHP05_02605</name>
</gene>
<evidence type="ECO:0000256" key="8">
    <source>
        <dbReference type="ARBA" id="ARBA00033408"/>
    </source>
</evidence>
<dbReference type="FunFam" id="3.40.50.300:FF:000356">
    <property type="entry name" value="DNA repair protein RecN"/>
    <property type="match status" value="1"/>
</dbReference>
<dbReference type="PANTHER" id="PTHR11059:SF0">
    <property type="entry name" value="DNA REPAIR PROTEIN RECN"/>
    <property type="match status" value="1"/>
</dbReference>
<dbReference type="Gene3D" id="3.40.50.300">
    <property type="entry name" value="P-loop containing nucleotide triphosphate hydrolases"/>
    <property type="match status" value="2"/>
</dbReference>
<dbReference type="SUPFAM" id="SSF52540">
    <property type="entry name" value="P-loop containing nucleoside triphosphate hydrolases"/>
    <property type="match status" value="2"/>
</dbReference>
<evidence type="ECO:0000313" key="13">
    <source>
        <dbReference type="Proteomes" id="UP000321574"/>
    </source>
</evidence>
<dbReference type="GO" id="GO:0005524">
    <property type="term" value="F:ATP binding"/>
    <property type="evidence" value="ECO:0007669"/>
    <property type="project" value="UniProtKB-KW"/>
</dbReference>
<organism evidence="12 13">
    <name type="scientific">Cerasibacillus terrae</name>
    <dbReference type="NCBI Taxonomy" id="2498845"/>
    <lineage>
        <taxon>Bacteria</taxon>
        <taxon>Bacillati</taxon>
        <taxon>Bacillota</taxon>
        <taxon>Bacilli</taxon>
        <taxon>Bacillales</taxon>
        <taxon>Bacillaceae</taxon>
        <taxon>Cerasibacillus</taxon>
    </lineage>
</organism>
<feature type="domain" description="RecF/RecN/SMC N-terminal" evidence="11">
    <location>
        <begin position="1"/>
        <end position="522"/>
    </location>
</feature>
<dbReference type="RefSeq" id="WP_147665667.1">
    <property type="nucleotide sequence ID" value="NZ_VDUW01000001.1"/>
</dbReference>
<dbReference type="PANTHER" id="PTHR11059">
    <property type="entry name" value="DNA REPAIR PROTEIN RECN"/>
    <property type="match status" value="1"/>
</dbReference>
<evidence type="ECO:0000313" key="12">
    <source>
        <dbReference type="EMBL" id="TXL67930.1"/>
    </source>
</evidence>
<dbReference type="Proteomes" id="UP000321574">
    <property type="component" value="Unassembled WGS sequence"/>
</dbReference>
<dbReference type="FunFam" id="3.40.50.300:FF:000319">
    <property type="entry name" value="DNA repair protein RecN"/>
    <property type="match status" value="1"/>
</dbReference>
<dbReference type="GO" id="GO:0043590">
    <property type="term" value="C:bacterial nucleoid"/>
    <property type="evidence" value="ECO:0007669"/>
    <property type="project" value="TreeGrafter"/>
</dbReference>
<evidence type="ECO:0000256" key="5">
    <source>
        <dbReference type="ARBA" id="ARBA00022763"/>
    </source>
</evidence>
<dbReference type="AlphaFoldDB" id="A0A5C8P2S5"/>
<keyword evidence="6" id="KW-0067">ATP-binding</keyword>
<dbReference type="EMBL" id="VDUW01000001">
    <property type="protein sequence ID" value="TXL67930.1"/>
    <property type="molecule type" value="Genomic_DNA"/>
</dbReference>
<accession>A0A5C8P2S5</accession>
<keyword evidence="13" id="KW-1185">Reference proteome</keyword>
<evidence type="ECO:0000256" key="6">
    <source>
        <dbReference type="ARBA" id="ARBA00022840"/>
    </source>
</evidence>
<feature type="coiled-coil region" evidence="10">
    <location>
        <begin position="156"/>
        <end position="190"/>
    </location>
</feature>
<dbReference type="InterPro" id="IPR027417">
    <property type="entry name" value="P-loop_NTPase"/>
</dbReference>
<comment type="caution">
    <text evidence="12">The sequence shown here is derived from an EMBL/GenBank/DDBJ whole genome shotgun (WGS) entry which is preliminary data.</text>
</comment>
<keyword evidence="7 9" id="KW-0234">DNA repair</keyword>
<evidence type="ECO:0000256" key="7">
    <source>
        <dbReference type="ARBA" id="ARBA00023204"/>
    </source>
</evidence>
<dbReference type="GO" id="GO:0006281">
    <property type="term" value="P:DNA repair"/>
    <property type="evidence" value="ECO:0007669"/>
    <property type="project" value="UniProtKB-KW"/>
</dbReference>
<dbReference type="CDD" id="cd03241">
    <property type="entry name" value="ABC_RecN"/>
    <property type="match status" value="2"/>
</dbReference>
<name>A0A5C8P2S5_9BACI</name>
<evidence type="ECO:0000256" key="4">
    <source>
        <dbReference type="ARBA" id="ARBA00022741"/>
    </source>
</evidence>